<keyword evidence="6 8" id="KW-0040">ANK repeat</keyword>
<comment type="domain">
    <text evidence="10">The DHHC domain is required for palmitoyltransferase activity.</text>
</comment>
<keyword evidence="10" id="KW-0012">Acyltransferase</keyword>
<evidence type="ECO:0000259" key="11">
    <source>
        <dbReference type="PROSITE" id="PS50102"/>
    </source>
</evidence>
<evidence type="ECO:0000313" key="12">
    <source>
        <dbReference type="EMBL" id="OWR52704.1"/>
    </source>
</evidence>
<dbReference type="Pfam" id="PF01529">
    <property type="entry name" value="DHHC"/>
    <property type="match status" value="1"/>
</dbReference>
<dbReference type="InterPro" id="IPR012677">
    <property type="entry name" value="Nucleotide-bd_a/b_plait_sf"/>
</dbReference>
<dbReference type="CDD" id="cd12377">
    <property type="entry name" value="RRM3_Hu"/>
    <property type="match status" value="1"/>
</dbReference>
<sequence>MSESCQDGNCHGNNEFGPDESPTKLIVNYIPEVMTQDMMFSLFSTMGKLESCKLIANRGYGFVEYCHPEDAVKARKAFNGLLMQNKTLKVSHALLNPELKPPTKPEADWNLYVCNLPNELTLQDLHGLFAQFGKIVNSRIASGIAFVLYEHQYEAERAIHNVNGTTPPSFLHPLTVKYANKSNPNKHKNNNNNFSKNSLVKPYHWINHVGAIGDHNSPSTWSIYIYNIAPEVEELTLWQLFGPYGAIVSVKIIKDHQTNKSKGFGFVTMRNYDQAAMAIQALNGYVLHGQPLSVSKALVSKFACEVAVAESEVSVTAGGVGLTVSSKVYPSPGAARGVWALPQPPPCTMAAEESLPPCSPMSPDAPAAQPRITTNLNHHSDFHQLIFEAVRSGEVSDIERLVEKLGVEMLSARDQHGYTPAHWAALDGSVAVMRYLVERGAPVDLSCLGTQGPRPIHWACRKGHASVVQVLLQSGVAVNAADFKGLTPLMTACMYGKTATAAYLLGMGAATRLSDINGDTALHWAAYKGHADLVRLLIYSGVPLHCTDNFGSTPLHLACLSGNLTCVRLLCEKVKAELEPRDKNGKTPLMLAQSHRHAEVVKLLTKEMKRKSHWIPPLSEFWAMLFGGAGDSKGPLLFFLFSVLLWGYPMYIIRCIPLTWNTMRLSHYCFLYWNAIMWLSWVIANRRDPGYIPQNSETYYRAIRQIPYYDKWKKRNIILSRLCHTCRCLRPLRAKHCRICKRCVAYFDHHCPFIYNCIGVRNRMWFFLFVMSVAINCTLSIYFACYCLLLEGFGLLYVLGLLEAITFCALGWILTCTSVLHACMNLTTNEMFNYKRYPYLRDKRGRYQNPFSRGPLMNLIEFFVCLPDKCDEQDLFYEENI</sequence>
<dbReference type="eggNOG" id="KOG0145">
    <property type="taxonomic scope" value="Eukaryota"/>
</dbReference>
<accession>A0A212FG42</accession>
<dbReference type="InterPro" id="IPR036770">
    <property type="entry name" value="Ankyrin_rpt-contain_sf"/>
</dbReference>
<protein>
    <recommendedName>
        <fullName evidence="10">Palmitoyltransferase</fullName>
        <ecNumber evidence="10">2.3.1.225</ecNumber>
    </recommendedName>
</protein>
<feature type="repeat" description="ANK" evidence="8">
    <location>
        <begin position="416"/>
        <end position="448"/>
    </location>
</feature>
<dbReference type="GO" id="GO:0000139">
    <property type="term" value="C:Golgi membrane"/>
    <property type="evidence" value="ECO:0007669"/>
    <property type="project" value="TreeGrafter"/>
</dbReference>
<dbReference type="InterPro" id="IPR000504">
    <property type="entry name" value="RRM_dom"/>
</dbReference>
<feature type="transmembrane region" description="Helical" evidence="10">
    <location>
        <begin position="765"/>
        <end position="789"/>
    </location>
</feature>
<dbReference type="Gene3D" id="1.25.40.20">
    <property type="entry name" value="Ankyrin repeat-containing domain"/>
    <property type="match status" value="2"/>
</dbReference>
<dbReference type="STRING" id="278856.A0A212FG42"/>
<dbReference type="Pfam" id="PF13606">
    <property type="entry name" value="Ank_3"/>
    <property type="match status" value="1"/>
</dbReference>
<evidence type="ECO:0000256" key="8">
    <source>
        <dbReference type="PROSITE-ProRule" id="PRU00023"/>
    </source>
</evidence>
<dbReference type="GO" id="GO:0003723">
    <property type="term" value="F:RNA binding"/>
    <property type="evidence" value="ECO:0007669"/>
    <property type="project" value="UniProtKB-UniRule"/>
</dbReference>
<dbReference type="Pfam" id="PF00076">
    <property type="entry name" value="RRM_1"/>
    <property type="match status" value="3"/>
</dbReference>
<feature type="domain" description="RRM" evidence="11">
    <location>
        <begin position="23"/>
        <end position="95"/>
    </location>
</feature>
<evidence type="ECO:0000256" key="9">
    <source>
        <dbReference type="PROSITE-ProRule" id="PRU00176"/>
    </source>
</evidence>
<comment type="catalytic activity">
    <reaction evidence="10">
        <text>L-cysteinyl-[protein] + hexadecanoyl-CoA = S-hexadecanoyl-L-cysteinyl-[protein] + CoA</text>
        <dbReference type="Rhea" id="RHEA:36683"/>
        <dbReference type="Rhea" id="RHEA-COMP:10131"/>
        <dbReference type="Rhea" id="RHEA-COMP:11032"/>
        <dbReference type="ChEBI" id="CHEBI:29950"/>
        <dbReference type="ChEBI" id="CHEBI:57287"/>
        <dbReference type="ChEBI" id="CHEBI:57379"/>
        <dbReference type="ChEBI" id="CHEBI:74151"/>
        <dbReference type="EC" id="2.3.1.225"/>
    </reaction>
</comment>
<feature type="transmembrane region" description="Helical" evidence="10">
    <location>
        <begin position="636"/>
        <end position="653"/>
    </location>
</feature>
<dbReference type="PROSITE" id="PS50297">
    <property type="entry name" value="ANK_REP_REGION"/>
    <property type="match status" value="4"/>
</dbReference>
<gene>
    <name evidence="12" type="ORF">KGM_205793</name>
</gene>
<feature type="domain" description="RRM" evidence="11">
    <location>
        <begin position="109"/>
        <end position="181"/>
    </location>
</feature>
<dbReference type="GO" id="GO:1990904">
    <property type="term" value="C:ribonucleoprotein complex"/>
    <property type="evidence" value="ECO:0007669"/>
    <property type="project" value="InterPro"/>
</dbReference>
<evidence type="ECO:0000256" key="2">
    <source>
        <dbReference type="ARBA" id="ARBA00022692"/>
    </source>
</evidence>
<feature type="repeat" description="ANK" evidence="8">
    <location>
        <begin position="550"/>
        <end position="570"/>
    </location>
</feature>
<dbReference type="InterPro" id="IPR002110">
    <property type="entry name" value="Ankyrin_rpt"/>
</dbReference>
<dbReference type="SUPFAM" id="SSF48403">
    <property type="entry name" value="Ankyrin repeat"/>
    <property type="match status" value="1"/>
</dbReference>
<evidence type="ECO:0000256" key="5">
    <source>
        <dbReference type="ARBA" id="ARBA00022989"/>
    </source>
</evidence>
<keyword evidence="13" id="KW-1185">Reference proteome</keyword>
<dbReference type="AlphaFoldDB" id="A0A212FG42"/>
<comment type="similarity">
    <text evidence="10">Belongs to the DHHC palmitoyltransferase family.</text>
</comment>
<dbReference type="EMBL" id="AGBW02008720">
    <property type="protein sequence ID" value="OWR52704.1"/>
    <property type="molecule type" value="Genomic_DNA"/>
</dbReference>
<dbReference type="eggNOG" id="KOG0509">
    <property type="taxonomic scope" value="Eukaryota"/>
</dbReference>
<keyword evidence="5 10" id="KW-1133">Transmembrane helix</keyword>
<dbReference type="EC" id="2.3.1.225" evidence="10"/>
<feature type="transmembrane region" description="Helical" evidence="10">
    <location>
        <begin position="796"/>
        <end position="814"/>
    </location>
</feature>
<dbReference type="InterPro" id="IPR035979">
    <property type="entry name" value="RBD_domain_sf"/>
</dbReference>
<keyword evidence="10" id="KW-0808">Transferase</keyword>
<evidence type="ECO:0000256" key="3">
    <source>
        <dbReference type="ARBA" id="ARBA00022737"/>
    </source>
</evidence>
<proteinExistence type="inferred from homology"/>
<dbReference type="PANTHER" id="PTHR24161">
    <property type="entry name" value="ANK_REP_REGION DOMAIN-CONTAINING PROTEIN-RELATED"/>
    <property type="match status" value="1"/>
</dbReference>
<dbReference type="Pfam" id="PF12796">
    <property type="entry name" value="Ank_2"/>
    <property type="match status" value="1"/>
</dbReference>
<dbReference type="InterPro" id="IPR001594">
    <property type="entry name" value="Palmitoyltrfase_DHHC"/>
</dbReference>
<dbReference type="SMART" id="SM00360">
    <property type="entry name" value="RRM"/>
    <property type="match status" value="3"/>
</dbReference>
<keyword evidence="4 9" id="KW-0694">RNA-binding</keyword>
<dbReference type="PANTHER" id="PTHR24161:SF17">
    <property type="entry name" value="PALMITOYLTRANSFERASE"/>
    <property type="match status" value="1"/>
</dbReference>
<dbReference type="InParanoid" id="A0A212FG42"/>
<dbReference type="SMART" id="SM00248">
    <property type="entry name" value="ANK"/>
    <property type="match status" value="6"/>
</dbReference>
<dbReference type="PROSITE" id="PS50102">
    <property type="entry name" value="RRM"/>
    <property type="match status" value="3"/>
</dbReference>
<evidence type="ECO:0000256" key="7">
    <source>
        <dbReference type="ARBA" id="ARBA00023136"/>
    </source>
</evidence>
<feature type="repeat" description="ANK" evidence="8">
    <location>
        <begin position="517"/>
        <end position="549"/>
    </location>
</feature>
<dbReference type="Pfam" id="PF00023">
    <property type="entry name" value="Ank"/>
    <property type="match status" value="2"/>
</dbReference>
<dbReference type="KEGG" id="dpl:KGM_205793"/>
<dbReference type="FunCoup" id="A0A212FG42">
    <property type="interactions" value="57"/>
</dbReference>
<keyword evidence="2 10" id="KW-0812">Transmembrane</keyword>
<feature type="repeat" description="ANK" evidence="8">
    <location>
        <begin position="484"/>
        <end position="516"/>
    </location>
</feature>
<dbReference type="PRINTS" id="PR00961">
    <property type="entry name" value="HUDSXLRNA"/>
</dbReference>
<dbReference type="PROSITE" id="PS50088">
    <property type="entry name" value="ANK_REPEAT"/>
    <property type="match status" value="5"/>
</dbReference>
<feature type="transmembrane region" description="Helical" evidence="10">
    <location>
        <begin position="665"/>
        <end position="684"/>
    </location>
</feature>
<comment type="subcellular location">
    <subcellularLocation>
        <location evidence="1">Membrane</location>
        <topology evidence="1">Multi-pass membrane protein</topology>
    </subcellularLocation>
</comment>
<dbReference type="GO" id="GO:0019706">
    <property type="term" value="F:protein-cysteine S-palmitoyltransferase activity"/>
    <property type="evidence" value="ECO:0007669"/>
    <property type="project" value="UniProtKB-EC"/>
</dbReference>
<keyword evidence="3" id="KW-0677">Repeat</keyword>
<dbReference type="Proteomes" id="UP000007151">
    <property type="component" value="Unassembled WGS sequence"/>
</dbReference>
<evidence type="ECO:0000256" key="4">
    <source>
        <dbReference type="ARBA" id="ARBA00022884"/>
    </source>
</evidence>
<dbReference type="PROSITE" id="PS50216">
    <property type="entry name" value="DHHC"/>
    <property type="match status" value="1"/>
</dbReference>
<dbReference type="SUPFAM" id="SSF54928">
    <property type="entry name" value="RNA-binding domain, RBD"/>
    <property type="match status" value="2"/>
</dbReference>
<dbReference type="InterPro" id="IPR002343">
    <property type="entry name" value="Hud_Sxl_RNA"/>
</dbReference>
<name>A0A212FG42_DANPL</name>
<evidence type="ECO:0000256" key="6">
    <source>
        <dbReference type="ARBA" id="ARBA00023043"/>
    </source>
</evidence>
<feature type="repeat" description="ANK" evidence="8">
    <location>
        <begin position="451"/>
        <end position="483"/>
    </location>
</feature>
<evidence type="ECO:0000256" key="1">
    <source>
        <dbReference type="ARBA" id="ARBA00004141"/>
    </source>
</evidence>
<evidence type="ECO:0000256" key="10">
    <source>
        <dbReference type="RuleBase" id="RU079119"/>
    </source>
</evidence>
<reference evidence="12 13" key="1">
    <citation type="journal article" date="2011" name="Cell">
        <title>The monarch butterfly genome yields insights into long-distance migration.</title>
        <authorList>
            <person name="Zhan S."/>
            <person name="Merlin C."/>
            <person name="Boore J.L."/>
            <person name="Reppert S.M."/>
        </authorList>
    </citation>
    <scope>NUCLEOTIDE SEQUENCE [LARGE SCALE GENOMIC DNA]</scope>
    <source>
        <strain evidence="12">F-2</strain>
    </source>
</reference>
<feature type="domain" description="RRM" evidence="11">
    <location>
        <begin position="221"/>
        <end position="299"/>
    </location>
</feature>
<organism evidence="12 13">
    <name type="scientific">Danaus plexippus plexippus</name>
    <dbReference type="NCBI Taxonomy" id="278856"/>
    <lineage>
        <taxon>Eukaryota</taxon>
        <taxon>Metazoa</taxon>
        <taxon>Ecdysozoa</taxon>
        <taxon>Arthropoda</taxon>
        <taxon>Hexapoda</taxon>
        <taxon>Insecta</taxon>
        <taxon>Pterygota</taxon>
        <taxon>Neoptera</taxon>
        <taxon>Endopterygota</taxon>
        <taxon>Lepidoptera</taxon>
        <taxon>Glossata</taxon>
        <taxon>Ditrysia</taxon>
        <taxon>Papilionoidea</taxon>
        <taxon>Nymphalidae</taxon>
        <taxon>Danainae</taxon>
        <taxon>Danaini</taxon>
        <taxon>Danaina</taxon>
        <taxon>Danaus</taxon>
        <taxon>Danaus</taxon>
    </lineage>
</organism>
<dbReference type="Gene3D" id="3.30.70.330">
    <property type="match status" value="3"/>
</dbReference>
<comment type="caution">
    <text evidence="12">The sequence shown here is derived from an EMBL/GenBank/DDBJ whole genome shotgun (WGS) entry which is preliminary data.</text>
</comment>
<evidence type="ECO:0000313" key="13">
    <source>
        <dbReference type="Proteomes" id="UP000007151"/>
    </source>
</evidence>
<keyword evidence="7 10" id="KW-0472">Membrane</keyword>